<dbReference type="GO" id="GO:0005777">
    <property type="term" value="C:peroxisome"/>
    <property type="evidence" value="ECO:0007669"/>
    <property type="project" value="UniProtKB-SubCell"/>
</dbReference>
<evidence type="ECO:0000259" key="11">
    <source>
        <dbReference type="SMART" id="SM00822"/>
    </source>
</evidence>
<dbReference type="RefSeq" id="XP_013311070.1">
    <property type="nucleotide sequence ID" value="XM_013455616.1"/>
</dbReference>
<evidence type="ECO:0000256" key="10">
    <source>
        <dbReference type="SAM" id="MobiDB-lite"/>
    </source>
</evidence>
<dbReference type="GeneID" id="25331198"/>
<dbReference type="PANTHER" id="PTHR45024:SF2">
    <property type="entry name" value="SCP2 DOMAIN-CONTAINING PROTEIN"/>
    <property type="match status" value="1"/>
</dbReference>
<dbReference type="FunFam" id="3.40.50.720:FF:000084">
    <property type="entry name" value="Short-chain dehydrogenase reductase"/>
    <property type="match status" value="2"/>
</dbReference>
<dbReference type="SMART" id="SM00822">
    <property type="entry name" value="PKS_KR"/>
    <property type="match status" value="1"/>
</dbReference>
<dbReference type="SUPFAM" id="SSF54637">
    <property type="entry name" value="Thioesterase/thiol ester dehydrase-isomerase"/>
    <property type="match status" value="2"/>
</dbReference>
<evidence type="ECO:0000256" key="9">
    <source>
        <dbReference type="ARBA" id="ARBA00023239"/>
    </source>
</evidence>
<keyword evidence="6" id="KW-0560">Oxidoreductase</keyword>
<dbReference type="PANTHER" id="PTHR45024">
    <property type="entry name" value="DEHYDROGENASES, SHORT CHAIN"/>
    <property type="match status" value="1"/>
</dbReference>
<dbReference type="GO" id="GO:0016491">
    <property type="term" value="F:oxidoreductase activity"/>
    <property type="evidence" value="ECO:0007669"/>
    <property type="project" value="UniProtKB-KW"/>
</dbReference>
<dbReference type="Pfam" id="PF22622">
    <property type="entry name" value="MFE-2_hydrat-2_N"/>
    <property type="match status" value="1"/>
</dbReference>
<dbReference type="GO" id="GO:0006635">
    <property type="term" value="P:fatty acid beta-oxidation"/>
    <property type="evidence" value="ECO:0007669"/>
    <property type="project" value="UniProtKB-UniPathway"/>
</dbReference>
<dbReference type="STRING" id="348802.A0A0D2BE99"/>
<dbReference type="UniPathway" id="UPA00659"/>
<name>A0A0D2BE99_9EURO</name>
<dbReference type="Gene3D" id="3.10.129.10">
    <property type="entry name" value="Hotdog Thioesterase"/>
    <property type="match status" value="2"/>
</dbReference>
<reference evidence="12 13" key="1">
    <citation type="submission" date="2015-01" db="EMBL/GenBank/DDBJ databases">
        <title>The Genome Sequence of Exophiala xenobiotica CBS118157.</title>
        <authorList>
            <consortium name="The Broad Institute Genomics Platform"/>
            <person name="Cuomo C."/>
            <person name="de Hoog S."/>
            <person name="Gorbushina A."/>
            <person name="Stielow B."/>
            <person name="Teixiera M."/>
            <person name="Abouelleil A."/>
            <person name="Chapman S.B."/>
            <person name="Priest M."/>
            <person name="Young S.K."/>
            <person name="Wortman J."/>
            <person name="Nusbaum C."/>
            <person name="Birren B."/>
        </authorList>
    </citation>
    <scope>NUCLEOTIDE SEQUENCE [LARGE SCALE GENOMIC DNA]</scope>
    <source>
        <strain evidence="12 13">CBS 118157</strain>
    </source>
</reference>
<dbReference type="PRINTS" id="PR00081">
    <property type="entry name" value="GDHRDH"/>
</dbReference>
<dbReference type="InterPro" id="IPR002347">
    <property type="entry name" value="SDR_fam"/>
</dbReference>
<dbReference type="InterPro" id="IPR051687">
    <property type="entry name" value="Peroxisomal_Beta-Oxidation"/>
</dbReference>
<comment type="similarity">
    <text evidence="3">Belongs to the short-chain dehydrogenases/reductases (SDR) family.</text>
</comment>
<evidence type="ECO:0000256" key="2">
    <source>
        <dbReference type="ARBA" id="ARBA00005005"/>
    </source>
</evidence>
<dbReference type="CDD" id="cd05353">
    <property type="entry name" value="hydroxyacyl-CoA-like_DH_SDR_c-like"/>
    <property type="match status" value="2"/>
</dbReference>
<dbReference type="PROSITE" id="PS00061">
    <property type="entry name" value="ADH_SHORT"/>
    <property type="match status" value="2"/>
</dbReference>
<dbReference type="InterPro" id="IPR029069">
    <property type="entry name" value="HotDog_dom_sf"/>
</dbReference>
<evidence type="ECO:0000256" key="8">
    <source>
        <dbReference type="ARBA" id="ARBA00023140"/>
    </source>
</evidence>
<dbReference type="PRINTS" id="PR00080">
    <property type="entry name" value="SDRFAMILY"/>
</dbReference>
<dbReference type="HOGENOM" id="CLU_010194_18_0_1"/>
<keyword evidence="9" id="KW-0456">Lyase</keyword>
<dbReference type="SUPFAM" id="SSF51735">
    <property type="entry name" value="NAD(P)-binding Rossmann-fold domains"/>
    <property type="match status" value="2"/>
</dbReference>
<feature type="region of interest" description="Disordered" evidence="10">
    <location>
        <begin position="754"/>
        <end position="773"/>
    </location>
</feature>
<keyword evidence="5" id="KW-0521">NADP</keyword>
<evidence type="ECO:0000313" key="12">
    <source>
        <dbReference type="EMBL" id="KIW50486.1"/>
    </source>
</evidence>
<evidence type="ECO:0000256" key="3">
    <source>
        <dbReference type="ARBA" id="ARBA00006484"/>
    </source>
</evidence>
<keyword evidence="13" id="KW-1185">Reference proteome</keyword>
<dbReference type="Pfam" id="PF00106">
    <property type="entry name" value="adh_short"/>
    <property type="match status" value="2"/>
</dbReference>
<dbReference type="CDD" id="cd03448">
    <property type="entry name" value="HDE_HSD"/>
    <property type="match status" value="1"/>
</dbReference>
<dbReference type="Proteomes" id="UP000054342">
    <property type="component" value="Unassembled WGS sequence"/>
</dbReference>
<gene>
    <name evidence="12" type="ORF">PV05_09290</name>
</gene>
<dbReference type="GO" id="GO:0004300">
    <property type="term" value="F:enoyl-CoA hydratase activity"/>
    <property type="evidence" value="ECO:0007669"/>
    <property type="project" value="UniProtKB-ARBA"/>
</dbReference>
<keyword evidence="4" id="KW-0276">Fatty acid metabolism</keyword>
<dbReference type="EMBL" id="KN847322">
    <property type="protein sequence ID" value="KIW50486.1"/>
    <property type="molecule type" value="Genomic_DNA"/>
</dbReference>
<comment type="pathway">
    <text evidence="2">Lipid metabolism; fatty acid beta-oxidation.</text>
</comment>
<evidence type="ECO:0000256" key="6">
    <source>
        <dbReference type="ARBA" id="ARBA00023002"/>
    </source>
</evidence>
<dbReference type="InterPro" id="IPR020904">
    <property type="entry name" value="Sc_DH/Rdtase_CS"/>
</dbReference>
<sequence>MADLRFDGQTVVVTGAGQGLGKAYALYYASRGANVVVNDLGSTVKGVGQDGKIADSVVKVIRAAGGNAVASYESVQNGDKIIQTANDQFGRVDILVNNAGILRDVSFKNMKEDDWNAVLSVHLDGAYRTTRAAWPHFRKQRFGRIINTTSPTGLFGNFGQVNYGAAKMALVGLTEALAKEGEKYNITCNVVSPMAASRMTATVMKTQDGEKSPFDPAAVVPLVAFLTHKSCSETGAIFDAGAGHFSKIRWQRSRGALLRPDSSYTPGAILAKWADVHDWKQAEAPRGPPNLLEILEQGSKLGQNSSSGEPDYSGKVVVVTGAGAGIGRAYALYFAGLGASVVANDLANVDDTVNVIKLSGGMAVASNVSVLDGPALIRTALDAFGKVDVLVNNAGILRDKSFHNISDKQWKDVVDVHLHGTYSCIKAAWPVMSGQKYGRIINTTSPSGIYGSFGQANYSAAKAGIIGMTRSLAIEGQKNNILVNAIAPTAGTQMTATIMPPEVLEKLKPEYICPLVALLGSEKAPSTGSIFEAGCGWQAELRWQRSGGITFSDRSKLTAEAIAKDFASLINFDDGRANYPSSQADARKNVSANTLPISEAATQHENKWLAAIEKAMAATPQSTPFDYDKRDTILYNLSVGAKRHQGEFVFEGDPNFQLIPTYGVIPYFGAKRPFEVGEIVPNFKPVRLLHGEQYLEIRKWPPPVEAKTVSEKRLLEVIDKGNAALVVTGTVTKDATTGEDLFYNEETVFIRGSGGFGGPKKGKDRGPATTTYTAPARAPDAVFEDKTSEEQAAWYRLNGDWNPLHVDFASAKKGGFDFPILHGLCSLGITGRRIAEKYRPIKNIKVRFTGVVIPGQTLKVELWKHKYTVIFQTTVVETGKAVVSGAAQLRDLSSKLS</sequence>
<accession>A0A0D2BE99</accession>
<dbReference type="Gene3D" id="3.40.50.720">
    <property type="entry name" value="NAD(P)-binding Rossmann-like Domain"/>
    <property type="match status" value="2"/>
</dbReference>
<comment type="subcellular location">
    <subcellularLocation>
        <location evidence="1">Peroxisome</location>
    </subcellularLocation>
</comment>
<dbReference type="AlphaFoldDB" id="A0A0D2BE99"/>
<dbReference type="InterPro" id="IPR054357">
    <property type="entry name" value="MFE-2_N"/>
</dbReference>
<keyword evidence="7" id="KW-0443">Lipid metabolism</keyword>
<evidence type="ECO:0000256" key="5">
    <source>
        <dbReference type="ARBA" id="ARBA00022857"/>
    </source>
</evidence>
<evidence type="ECO:0000313" key="13">
    <source>
        <dbReference type="Proteomes" id="UP000054342"/>
    </source>
</evidence>
<keyword evidence="8" id="KW-0576">Peroxisome</keyword>
<evidence type="ECO:0000256" key="7">
    <source>
        <dbReference type="ARBA" id="ARBA00023098"/>
    </source>
</evidence>
<protein>
    <recommendedName>
        <fullName evidence="11">Ketoreductase domain-containing protein</fullName>
    </recommendedName>
</protein>
<dbReference type="InterPro" id="IPR002539">
    <property type="entry name" value="MaoC-like_dom"/>
</dbReference>
<feature type="domain" description="Ketoreductase" evidence="11">
    <location>
        <begin position="315"/>
        <end position="492"/>
    </location>
</feature>
<dbReference type="InterPro" id="IPR057326">
    <property type="entry name" value="KR_dom"/>
</dbReference>
<evidence type="ECO:0000256" key="4">
    <source>
        <dbReference type="ARBA" id="ARBA00022832"/>
    </source>
</evidence>
<dbReference type="Pfam" id="PF01575">
    <property type="entry name" value="MaoC_dehydratas"/>
    <property type="match status" value="1"/>
</dbReference>
<organism evidence="12 13">
    <name type="scientific">Exophiala xenobiotica</name>
    <dbReference type="NCBI Taxonomy" id="348802"/>
    <lineage>
        <taxon>Eukaryota</taxon>
        <taxon>Fungi</taxon>
        <taxon>Dikarya</taxon>
        <taxon>Ascomycota</taxon>
        <taxon>Pezizomycotina</taxon>
        <taxon>Eurotiomycetes</taxon>
        <taxon>Chaetothyriomycetidae</taxon>
        <taxon>Chaetothyriales</taxon>
        <taxon>Herpotrichiellaceae</taxon>
        <taxon>Exophiala</taxon>
    </lineage>
</organism>
<proteinExistence type="inferred from homology"/>
<evidence type="ECO:0000256" key="1">
    <source>
        <dbReference type="ARBA" id="ARBA00004275"/>
    </source>
</evidence>
<dbReference type="Gene3D" id="1.10.287.4290">
    <property type="match status" value="1"/>
</dbReference>
<dbReference type="InterPro" id="IPR036291">
    <property type="entry name" value="NAD(P)-bd_dom_sf"/>
</dbReference>
<dbReference type="OrthoDB" id="3592703at2759"/>